<dbReference type="STRING" id="339866.GCA_001418255_01352"/>
<protein>
    <submittedName>
        <fullName evidence="1">Phenylpyruvate tautomerase PptA, 4-oxalocrotonate tautomerase family</fullName>
    </submittedName>
</protein>
<evidence type="ECO:0000313" key="1">
    <source>
        <dbReference type="EMBL" id="CUA96394.1"/>
    </source>
</evidence>
<organism evidence="1 2">
    <name type="scientific">Thiomonas bhubaneswarensis</name>
    <dbReference type="NCBI Taxonomy" id="339866"/>
    <lineage>
        <taxon>Bacteria</taxon>
        <taxon>Pseudomonadati</taxon>
        <taxon>Pseudomonadota</taxon>
        <taxon>Betaproteobacteria</taxon>
        <taxon>Burkholderiales</taxon>
        <taxon>Thiomonas</taxon>
    </lineage>
</organism>
<keyword evidence="2" id="KW-1185">Reference proteome</keyword>
<reference evidence="2" key="1">
    <citation type="submission" date="2015-08" db="EMBL/GenBank/DDBJ databases">
        <authorList>
            <person name="Varghese N."/>
        </authorList>
    </citation>
    <scope>NUCLEOTIDE SEQUENCE [LARGE SCALE GENOMIC DNA]</scope>
    <source>
        <strain evidence="2">DSM 18181</strain>
    </source>
</reference>
<dbReference type="AlphaFoldDB" id="A0A0K6HZQ9"/>
<evidence type="ECO:0000313" key="2">
    <source>
        <dbReference type="Proteomes" id="UP000183649"/>
    </source>
</evidence>
<accession>A0A0K6HZQ9</accession>
<dbReference type="PANTHER" id="PTHR35530:SF1">
    <property type="entry name" value="2-HYDROXYMUCONATE TAUTOMERASE"/>
    <property type="match status" value="1"/>
</dbReference>
<sequence>MPFITLQYTAAVDAAKAARLASEIADLACTVLRKDPRRTSVLLRPVDASHWFIAGQCLADTGRNAFRLEVTVTDESNTRADKQRFQREAFALLSGLFENLHPHSNVHVIDCRASAYGYGGISQEEHGYRATAPSAPDRT</sequence>
<dbReference type="SUPFAM" id="SSF55331">
    <property type="entry name" value="Tautomerase/MIF"/>
    <property type="match status" value="1"/>
</dbReference>
<dbReference type="OrthoDB" id="8561934at2"/>
<name>A0A0K6HZQ9_9BURK</name>
<dbReference type="RefSeq" id="WP_055450270.1">
    <property type="nucleotide sequence ID" value="NZ_CYHF01000004.1"/>
</dbReference>
<keyword evidence="1" id="KW-0670">Pyruvate</keyword>
<dbReference type="EMBL" id="CYHF01000004">
    <property type="protein sequence ID" value="CUA96394.1"/>
    <property type="molecule type" value="Genomic_DNA"/>
</dbReference>
<dbReference type="Gene3D" id="3.30.429.10">
    <property type="entry name" value="Macrophage Migration Inhibitory Factor"/>
    <property type="match status" value="1"/>
</dbReference>
<dbReference type="InterPro" id="IPR014347">
    <property type="entry name" value="Tautomerase/MIF_sf"/>
</dbReference>
<dbReference type="Proteomes" id="UP000183649">
    <property type="component" value="Unassembled WGS sequence"/>
</dbReference>
<proteinExistence type="predicted"/>
<dbReference type="PANTHER" id="PTHR35530">
    <property type="entry name" value="TAUTOMERASE-RELATED"/>
    <property type="match status" value="1"/>
</dbReference>
<gene>
    <name evidence="1" type="ORF">Ga0061069_104118</name>
</gene>